<name>A0A1W0E8R0_9MICR</name>
<gene>
    <name evidence="1" type="ORF">EHP00_1494</name>
</gene>
<proteinExistence type="predicted"/>
<evidence type="ECO:0000313" key="2">
    <source>
        <dbReference type="Proteomes" id="UP000192758"/>
    </source>
</evidence>
<sequence length="99" mass="11738">MFTSSKNNKNNKNTTDIFSKNMTSTESYKHVWKKIDMEIEQQYIDSHKPLVYKSKISKESAKALHSKVQDVVEHAMKYINSINSKAKRRYKIRQVDERI</sequence>
<keyword evidence="2" id="KW-1185">Reference proteome</keyword>
<comment type="caution">
    <text evidence="1">The sequence shown here is derived from an EMBL/GenBank/DDBJ whole genome shotgun (WGS) entry which is preliminary data.</text>
</comment>
<evidence type="ECO:0000313" key="1">
    <source>
        <dbReference type="EMBL" id="OQS55630.1"/>
    </source>
</evidence>
<dbReference type="EMBL" id="MNPJ01000005">
    <property type="protein sequence ID" value="OQS55630.1"/>
    <property type="molecule type" value="Genomic_DNA"/>
</dbReference>
<protein>
    <submittedName>
        <fullName evidence="1">Uncharacterized protein</fullName>
    </submittedName>
</protein>
<reference evidence="1 2" key="1">
    <citation type="journal article" date="2017" name="Environ. Microbiol.">
        <title>Decay of the glycolytic pathway and adaptation to intranuclear parasitism within Enterocytozoonidae microsporidia.</title>
        <authorList>
            <person name="Wiredu Boakye D."/>
            <person name="Jaroenlak P."/>
            <person name="Prachumwat A."/>
            <person name="Williams T.A."/>
            <person name="Bateman K.S."/>
            <person name="Itsathitphaisarn O."/>
            <person name="Sritunyalucksana K."/>
            <person name="Paszkiewicz K.H."/>
            <person name="Moore K.A."/>
            <person name="Stentiford G.D."/>
            <person name="Williams B.A."/>
        </authorList>
    </citation>
    <scope>NUCLEOTIDE SEQUENCE [LARGE SCALE GENOMIC DNA]</scope>
    <source>
        <strain evidence="1 2">TH1</strain>
    </source>
</reference>
<dbReference type="VEuPathDB" id="MicrosporidiaDB:EHP00_1494"/>
<dbReference type="AlphaFoldDB" id="A0A1W0E8R0"/>
<dbReference type="Proteomes" id="UP000192758">
    <property type="component" value="Unassembled WGS sequence"/>
</dbReference>
<organism evidence="1 2">
    <name type="scientific">Ecytonucleospora hepatopenaei</name>
    <dbReference type="NCBI Taxonomy" id="646526"/>
    <lineage>
        <taxon>Eukaryota</taxon>
        <taxon>Fungi</taxon>
        <taxon>Fungi incertae sedis</taxon>
        <taxon>Microsporidia</taxon>
        <taxon>Enterocytozoonidae</taxon>
        <taxon>Ecytonucleospora</taxon>
    </lineage>
</organism>
<accession>A0A1W0E8R0</accession>